<feature type="compositionally biased region" description="Pro residues" evidence="3">
    <location>
        <begin position="157"/>
        <end position="167"/>
    </location>
</feature>
<feature type="signal peptide" evidence="4">
    <location>
        <begin position="1"/>
        <end position="26"/>
    </location>
</feature>
<evidence type="ECO:0000256" key="2">
    <source>
        <dbReference type="ARBA" id="ARBA00022801"/>
    </source>
</evidence>
<name>A0ABQ5Q4U4_9BACT</name>
<feature type="domain" description="NodB homology" evidence="5">
    <location>
        <begin position="226"/>
        <end position="428"/>
    </location>
</feature>
<evidence type="ECO:0000256" key="4">
    <source>
        <dbReference type="SAM" id="SignalP"/>
    </source>
</evidence>
<organism evidence="6 7">
    <name type="scientific">Geothrix rubra</name>
    <dbReference type="NCBI Taxonomy" id="2927977"/>
    <lineage>
        <taxon>Bacteria</taxon>
        <taxon>Pseudomonadati</taxon>
        <taxon>Acidobacteriota</taxon>
        <taxon>Holophagae</taxon>
        <taxon>Holophagales</taxon>
        <taxon>Holophagaceae</taxon>
        <taxon>Geothrix</taxon>
    </lineage>
</organism>
<feature type="chain" id="PRO_5046378349" description="NodB homology domain-containing protein" evidence="4">
    <location>
        <begin position="27"/>
        <end position="464"/>
    </location>
</feature>
<dbReference type="PRINTS" id="PR01217">
    <property type="entry name" value="PRICHEXTENSN"/>
</dbReference>
<dbReference type="Gene3D" id="3.20.20.370">
    <property type="entry name" value="Glycoside hydrolase/deacetylase"/>
    <property type="match status" value="1"/>
</dbReference>
<proteinExistence type="predicted"/>
<reference evidence="6 7" key="1">
    <citation type="journal article" date="2023" name="Antonie Van Leeuwenhoek">
        <title>Mesoterricola silvestris gen. nov., sp. nov., Mesoterricola sediminis sp. nov., Geothrix oryzae sp. nov., Geothrix edaphica sp. nov., Geothrix rubra sp. nov., and Geothrix limicola sp. nov., six novel members of Acidobacteriota isolated from soils.</title>
        <authorList>
            <person name="Itoh H."/>
            <person name="Sugisawa Y."/>
            <person name="Mise K."/>
            <person name="Xu Z."/>
            <person name="Kuniyasu M."/>
            <person name="Ushijima N."/>
            <person name="Kawano K."/>
            <person name="Kobayashi E."/>
            <person name="Shiratori Y."/>
            <person name="Masuda Y."/>
            <person name="Senoo K."/>
        </authorList>
    </citation>
    <scope>NUCLEOTIDE SEQUENCE [LARGE SCALE GENOMIC DNA]</scope>
    <source>
        <strain evidence="6 7">Red803</strain>
    </source>
</reference>
<protein>
    <recommendedName>
        <fullName evidence="5">NodB homology domain-containing protein</fullName>
    </recommendedName>
</protein>
<dbReference type="PANTHER" id="PTHR10587:SF133">
    <property type="entry name" value="CHITIN DEACETYLASE 1-RELATED"/>
    <property type="match status" value="1"/>
</dbReference>
<dbReference type="EMBL" id="BSDD01000002">
    <property type="protein sequence ID" value="GLH69648.1"/>
    <property type="molecule type" value="Genomic_DNA"/>
</dbReference>
<evidence type="ECO:0000313" key="6">
    <source>
        <dbReference type="EMBL" id="GLH69648.1"/>
    </source>
</evidence>
<dbReference type="Pfam" id="PF01522">
    <property type="entry name" value="Polysacc_deac_1"/>
    <property type="match status" value="1"/>
</dbReference>
<evidence type="ECO:0000313" key="7">
    <source>
        <dbReference type="Proteomes" id="UP001165089"/>
    </source>
</evidence>
<evidence type="ECO:0000256" key="3">
    <source>
        <dbReference type="SAM" id="MobiDB-lite"/>
    </source>
</evidence>
<keyword evidence="2" id="KW-0378">Hydrolase</keyword>
<accession>A0ABQ5Q4U4</accession>
<comment type="caution">
    <text evidence="6">The sequence shown here is derived from an EMBL/GenBank/DDBJ whole genome shotgun (WGS) entry which is preliminary data.</text>
</comment>
<dbReference type="PROSITE" id="PS51257">
    <property type="entry name" value="PROKAR_LIPOPROTEIN"/>
    <property type="match status" value="1"/>
</dbReference>
<dbReference type="CDD" id="cd10917">
    <property type="entry name" value="CE4_NodB_like_6s_7s"/>
    <property type="match status" value="1"/>
</dbReference>
<dbReference type="PANTHER" id="PTHR10587">
    <property type="entry name" value="GLYCOSYL TRANSFERASE-RELATED"/>
    <property type="match status" value="1"/>
</dbReference>
<keyword evidence="7" id="KW-1185">Reference proteome</keyword>
<dbReference type="InterPro" id="IPR002509">
    <property type="entry name" value="NODB_dom"/>
</dbReference>
<dbReference type="PROSITE" id="PS51677">
    <property type="entry name" value="NODB"/>
    <property type="match status" value="1"/>
</dbReference>
<evidence type="ECO:0000256" key="1">
    <source>
        <dbReference type="ARBA" id="ARBA00022723"/>
    </source>
</evidence>
<dbReference type="InterPro" id="IPR050248">
    <property type="entry name" value="Polysacc_deacetylase_ArnD"/>
</dbReference>
<dbReference type="SUPFAM" id="SSF88713">
    <property type="entry name" value="Glycoside hydrolase/deacetylase"/>
    <property type="match status" value="1"/>
</dbReference>
<feature type="compositionally biased region" description="Low complexity" evidence="3">
    <location>
        <begin position="142"/>
        <end position="156"/>
    </location>
</feature>
<feature type="region of interest" description="Disordered" evidence="3">
    <location>
        <begin position="113"/>
        <end position="218"/>
    </location>
</feature>
<feature type="compositionally biased region" description="Pro residues" evidence="3">
    <location>
        <begin position="194"/>
        <end position="205"/>
    </location>
</feature>
<gene>
    <name evidence="6" type="ORF">GETHPA_11810</name>
</gene>
<sequence>MRRPAARSTGVAAVLLALLACGRTEAPAPAGKGPGTPAATALAPWTWHPLGGLAVIEGEVPEPTDLILEGRSIRETRYAEAGPVRWELYRPPEGETAVLRTASGRVLARFDFTTRKAAPPPPRPAPAPPAPRPPAPAPPASRPTTSPSATHARPAAVPAPRPLPARPSAPLLAPLEAAPAAPPKPAWRDLQPSAPGPSHPLPPGALPRWPGEGEALNLTRGPVGRKQLLLSFDGGSSAEVATEVLDTLKTRGVHTTFFLTGAFIRRYPDLVRRMAAEGHEIGNHTLDHPHFAPGMRRDPAWTKARVQKELLDADAELVKVLGRPMDPWWRAPYGEQTPEIRRWAEELGYRHVGWSEGADTLDWATAKERRLYRSGTAILQRLHQRLSRDGDGLIVLMHLGSERVEGDRPAAGLGAFMDRARAEGWTFVNASTFLRELGKPAWDPHPRLALLAATAPGPRASAAR</sequence>
<evidence type="ECO:0000259" key="5">
    <source>
        <dbReference type="PROSITE" id="PS51677"/>
    </source>
</evidence>
<dbReference type="Proteomes" id="UP001165089">
    <property type="component" value="Unassembled WGS sequence"/>
</dbReference>
<dbReference type="InterPro" id="IPR011330">
    <property type="entry name" value="Glyco_hydro/deAcase_b/a-brl"/>
</dbReference>
<keyword evidence="1" id="KW-0479">Metal-binding</keyword>
<feature type="compositionally biased region" description="Low complexity" evidence="3">
    <location>
        <begin position="168"/>
        <end position="179"/>
    </location>
</feature>
<keyword evidence="4" id="KW-0732">Signal</keyword>
<dbReference type="RefSeq" id="WP_285723663.1">
    <property type="nucleotide sequence ID" value="NZ_BSDD01000002.1"/>
</dbReference>
<feature type="compositionally biased region" description="Pro residues" evidence="3">
    <location>
        <begin position="118"/>
        <end position="141"/>
    </location>
</feature>